<dbReference type="AlphaFoldDB" id="A0A2P6RVG1"/>
<evidence type="ECO:0000313" key="2">
    <source>
        <dbReference type="Proteomes" id="UP000238479"/>
    </source>
</evidence>
<gene>
    <name evidence="1" type="ORF">RchiOBHm_Chr2g0132801</name>
</gene>
<dbReference type="EMBL" id="PDCK01000040">
    <property type="protein sequence ID" value="PRQ50403.1"/>
    <property type="molecule type" value="Genomic_DNA"/>
</dbReference>
<protein>
    <submittedName>
        <fullName evidence="1">Uncharacterized protein</fullName>
    </submittedName>
</protein>
<reference evidence="1 2" key="1">
    <citation type="journal article" date="2018" name="Nat. Genet.">
        <title>The Rosa genome provides new insights in the design of modern roses.</title>
        <authorList>
            <person name="Bendahmane M."/>
        </authorList>
    </citation>
    <scope>NUCLEOTIDE SEQUENCE [LARGE SCALE GENOMIC DNA]</scope>
    <source>
        <strain evidence="2">cv. Old Blush</strain>
    </source>
</reference>
<sequence>MEILWSSQVIKRVLVMSIYEEITNAKSRKTAILEGVFHLILGNYFYPYIVEILQRAMSTG</sequence>
<evidence type="ECO:0000313" key="1">
    <source>
        <dbReference type="EMBL" id="PRQ50403.1"/>
    </source>
</evidence>
<name>A0A2P6RVG1_ROSCH</name>
<proteinExistence type="predicted"/>
<accession>A0A2P6RVG1</accession>
<dbReference type="Proteomes" id="UP000238479">
    <property type="component" value="Chromosome 2"/>
</dbReference>
<keyword evidence="2" id="KW-1185">Reference proteome</keyword>
<dbReference type="Gramene" id="PRQ50403">
    <property type="protein sequence ID" value="PRQ50403"/>
    <property type="gene ID" value="RchiOBHm_Chr2g0132801"/>
</dbReference>
<comment type="caution">
    <text evidence="1">The sequence shown here is derived from an EMBL/GenBank/DDBJ whole genome shotgun (WGS) entry which is preliminary data.</text>
</comment>
<organism evidence="1 2">
    <name type="scientific">Rosa chinensis</name>
    <name type="common">China rose</name>
    <dbReference type="NCBI Taxonomy" id="74649"/>
    <lineage>
        <taxon>Eukaryota</taxon>
        <taxon>Viridiplantae</taxon>
        <taxon>Streptophyta</taxon>
        <taxon>Embryophyta</taxon>
        <taxon>Tracheophyta</taxon>
        <taxon>Spermatophyta</taxon>
        <taxon>Magnoliopsida</taxon>
        <taxon>eudicotyledons</taxon>
        <taxon>Gunneridae</taxon>
        <taxon>Pentapetalae</taxon>
        <taxon>rosids</taxon>
        <taxon>fabids</taxon>
        <taxon>Rosales</taxon>
        <taxon>Rosaceae</taxon>
        <taxon>Rosoideae</taxon>
        <taxon>Rosoideae incertae sedis</taxon>
        <taxon>Rosa</taxon>
    </lineage>
</organism>